<dbReference type="InterPro" id="IPR006195">
    <property type="entry name" value="aa-tRNA-synth_II"/>
</dbReference>
<feature type="binding site" evidence="11">
    <location>
        <position position="428"/>
    </location>
    <ligand>
        <name>Mg(2+)</name>
        <dbReference type="ChEBI" id="CHEBI:18420"/>
        <label>1</label>
    </ligand>
</feature>
<dbReference type="InterPro" id="IPR045864">
    <property type="entry name" value="aa-tRNA-synth_II/BPL/LPL"/>
</dbReference>
<dbReference type="Gene3D" id="3.30.930.10">
    <property type="entry name" value="Bira Bifunctional Protein, Domain 2"/>
    <property type="match status" value="1"/>
</dbReference>
<dbReference type="GO" id="GO:0140096">
    <property type="term" value="F:catalytic activity, acting on a protein"/>
    <property type="evidence" value="ECO:0007669"/>
    <property type="project" value="UniProtKB-ARBA"/>
</dbReference>
<name>A0A923SR57_9FIRM</name>
<dbReference type="PROSITE" id="PS50886">
    <property type="entry name" value="TRBD"/>
    <property type="match status" value="1"/>
</dbReference>
<dbReference type="RefSeq" id="WP_187302084.1">
    <property type="nucleotide sequence ID" value="NZ_JACRYT010000002.1"/>
</dbReference>
<dbReference type="InterPro" id="IPR004365">
    <property type="entry name" value="NA-bd_OB_tRNA"/>
</dbReference>
<feature type="region of interest" description="Disordered" evidence="14">
    <location>
        <begin position="1"/>
        <end position="24"/>
    </location>
</feature>
<keyword evidence="5 11" id="KW-0547">Nucleotide-binding</keyword>
<organism evidence="17 18">
    <name type="scientific">Zhenpiania hominis</name>
    <dbReference type="NCBI Taxonomy" id="2763644"/>
    <lineage>
        <taxon>Bacteria</taxon>
        <taxon>Bacillati</taxon>
        <taxon>Bacillota</taxon>
        <taxon>Clostridia</taxon>
        <taxon>Peptostreptococcales</taxon>
        <taxon>Anaerovoracaceae</taxon>
        <taxon>Zhenpiania</taxon>
    </lineage>
</organism>
<keyword evidence="6 11" id="KW-0067">ATP-binding</keyword>
<dbReference type="FunFam" id="2.40.50.140:FF:000024">
    <property type="entry name" value="Lysine--tRNA ligase"/>
    <property type="match status" value="1"/>
</dbReference>
<dbReference type="CDD" id="cd02800">
    <property type="entry name" value="tRNA_bind_EcMetRS_like"/>
    <property type="match status" value="1"/>
</dbReference>
<comment type="caution">
    <text evidence="17">The sequence shown here is derived from an EMBL/GenBank/DDBJ whole genome shotgun (WGS) entry which is preliminary data.</text>
</comment>
<dbReference type="GO" id="GO:0000049">
    <property type="term" value="F:tRNA binding"/>
    <property type="evidence" value="ECO:0007669"/>
    <property type="project" value="UniProtKB-UniRule"/>
</dbReference>
<dbReference type="EMBL" id="JACRYT010000002">
    <property type="protein sequence ID" value="MBC6678959.1"/>
    <property type="molecule type" value="Genomic_DNA"/>
</dbReference>
<evidence type="ECO:0000256" key="12">
    <source>
        <dbReference type="PROSITE-ProRule" id="PRU00209"/>
    </source>
</evidence>
<evidence type="ECO:0000259" key="16">
    <source>
        <dbReference type="PROSITE" id="PS50886"/>
    </source>
</evidence>
<evidence type="ECO:0000256" key="4">
    <source>
        <dbReference type="ARBA" id="ARBA00022723"/>
    </source>
</evidence>
<dbReference type="Pfam" id="PF00152">
    <property type="entry name" value="tRNA-synt_2"/>
    <property type="match status" value="1"/>
</dbReference>
<dbReference type="PRINTS" id="PR00982">
    <property type="entry name" value="TRNASYNTHLYS"/>
</dbReference>
<dbReference type="NCBIfam" id="TIGR00499">
    <property type="entry name" value="lysS_bact"/>
    <property type="match status" value="1"/>
</dbReference>
<comment type="similarity">
    <text evidence="1 11">Belongs to the class-II aminoacyl-tRNA synthetase family.</text>
</comment>
<feature type="binding site" evidence="11">
    <location>
        <position position="421"/>
    </location>
    <ligand>
        <name>Mg(2+)</name>
        <dbReference type="ChEBI" id="CHEBI:18420"/>
        <label>1</label>
    </ligand>
</feature>
<dbReference type="GO" id="GO:0004825">
    <property type="term" value="F:methionine-tRNA ligase activity"/>
    <property type="evidence" value="ECO:0007669"/>
    <property type="project" value="InterPro"/>
</dbReference>
<dbReference type="InterPro" id="IPR012340">
    <property type="entry name" value="NA-bd_OB-fold"/>
</dbReference>
<accession>A0A923SR57</accession>
<evidence type="ECO:0000256" key="2">
    <source>
        <dbReference type="ARBA" id="ARBA00022555"/>
    </source>
</evidence>
<dbReference type="GO" id="GO:0006430">
    <property type="term" value="P:lysyl-tRNA aminoacylation"/>
    <property type="evidence" value="ECO:0007669"/>
    <property type="project" value="UniProtKB-UniRule"/>
</dbReference>
<evidence type="ECO:0000256" key="6">
    <source>
        <dbReference type="ARBA" id="ARBA00022840"/>
    </source>
</evidence>
<keyword evidence="4 11" id="KW-0479">Metal-binding</keyword>
<comment type="subunit">
    <text evidence="11">Homodimer.</text>
</comment>
<reference evidence="17" key="1">
    <citation type="submission" date="2020-08" db="EMBL/GenBank/DDBJ databases">
        <title>Genome public.</title>
        <authorList>
            <person name="Liu C."/>
            <person name="Sun Q."/>
        </authorList>
    </citation>
    <scope>NUCLEOTIDE SEQUENCE</scope>
    <source>
        <strain evidence="17">BX12</strain>
    </source>
</reference>
<dbReference type="InterPro" id="IPR018149">
    <property type="entry name" value="Lys-tRNA-synth_II_C"/>
</dbReference>
<evidence type="ECO:0000259" key="15">
    <source>
        <dbReference type="PROSITE" id="PS50862"/>
    </source>
</evidence>
<evidence type="ECO:0000313" key="17">
    <source>
        <dbReference type="EMBL" id="MBC6678959.1"/>
    </source>
</evidence>
<evidence type="ECO:0000256" key="1">
    <source>
        <dbReference type="ARBA" id="ARBA00008226"/>
    </source>
</evidence>
<dbReference type="GO" id="GO:0004824">
    <property type="term" value="F:lysine-tRNA ligase activity"/>
    <property type="evidence" value="ECO:0007669"/>
    <property type="project" value="UniProtKB-UniRule"/>
</dbReference>
<keyword evidence="11 13" id="KW-0460">Magnesium</keyword>
<dbReference type="GO" id="GO:0016740">
    <property type="term" value="F:transferase activity"/>
    <property type="evidence" value="ECO:0007669"/>
    <property type="project" value="UniProtKB-ARBA"/>
</dbReference>
<evidence type="ECO:0000256" key="3">
    <source>
        <dbReference type="ARBA" id="ARBA00022598"/>
    </source>
</evidence>
<keyword evidence="2 12" id="KW-0820">tRNA-binding</keyword>
<dbReference type="CDD" id="cd04322">
    <property type="entry name" value="LysRS_N"/>
    <property type="match status" value="1"/>
</dbReference>
<dbReference type="GO" id="GO:0005829">
    <property type="term" value="C:cytosol"/>
    <property type="evidence" value="ECO:0007669"/>
    <property type="project" value="TreeGrafter"/>
</dbReference>
<evidence type="ECO:0000256" key="5">
    <source>
        <dbReference type="ARBA" id="ARBA00022741"/>
    </source>
</evidence>
<dbReference type="InterPro" id="IPR004364">
    <property type="entry name" value="Aa-tRNA-synt_II"/>
</dbReference>
<proteinExistence type="inferred from homology"/>
<dbReference type="InterPro" id="IPR002547">
    <property type="entry name" value="tRNA-bd_dom"/>
</dbReference>
<dbReference type="GO" id="GO:0000287">
    <property type="term" value="F:magnesium ion binding"/>
    <property type="evidence" value="ECO:0007669"/>
    <property type="project" value="UniProtKB-UniRule"/>
</dbReference>
<keyword evidence="18" id="KW-1185">Reference proteome</keyword>
<feature type="compositionally biased region" description="Acidic residues" evidence="14">
    <location>
        <begin position="13"/>
        <end position="22"/>
    </location>
</feature>
<dbReference type="Gene3D" id="2.40.50.140">
    <property type="entry name" value="Nucleic acid-binding proteins"/>
    <property type="match status" value="2"/>
</dbReference>
<evidence type="ECO:0000256" key="8">
    <source>
        <dbReference type="ARBA" id="ARBA00022917"/>
    </source>
</evidence>
<comment type="catalytic activity">
    <reaction evidence="10 11 13">
        <text>tRNA(Lys) + L-lysine + ATP = L-lysyl-tRNA(Lys) + AMP + diphosphate</text>
        <dbReference type="Rhea" id="RHEA:20792"/>
        <dbReference type="Rhea" id="RHEA-COMP:9696"/>
        <dbReference type="Rhea" id="RHEA-COMP:9697"/>
        <dbReference type="ChEBI" id="CHEBI:30616"/>
        <dbReference type="ChEBI" id="CHEBI:32551"/>
        <dbReference type="ChEBI" id="CHEBI:33019"/>
        <dbReference type="ChEBI" id="CHEBI:78442"/>
        <dbReference type="ChEBI" id="CHEBI:78529"/>
        <dbReference type="ChEBI" id="CHEBI:456215"/>
        <dbReference type="EC" id="6.1.1.6"/>
    </reaction>
</comment>
<dbReference type="GO" id="GO:0005524">
    <property type="term" value="F:ATP binding"/>
    <property type="evidence" value="ECO:0007669"/>
    <property type="project" value="UniProtKB-UniRule"/>
</dbReference>
<dbReference type="EC" id="6.1.1.6" evidence="11"/>
<dbReference type="InterPro" id="IPR044136">
    <property type="entry name" value="Lys-tRNA-ligase_II_N"/>
</dbReference>
<dbReference type="SUPFAM" id="SSF55681">
    <property type="entry name" value="Class II aaRS and biotin synthetases"/>
    <property type="match status" value="1"/>
</dbReference>
<keyword evidence="9 11" id="KW-0030">Aminoacyl-tRNA synthetase</keyword>
<dbReference type="HAMAP" id="MF_00252">
    <property type="entry name" value="Lys_tRNA_synth_class2"/>
    <property type="match status" value="1"/>
</dbReference>
<keyword evidence="8 11" id="KW-0648">Protein biosynthesis</keyword>
<dbReference type="Proteomes" id="UP000602647">
    <property type="component" value="Unassembled WGS sequence"/>
</dbReference>
<evidence type="ECO:0000256" key="7">
    <source>
        <dbReference type="ARBA" id="ARBA00022884"/>
    </source>
</evidence>
<dbReference type="Pfam" id="PF01336">
    <property type="entry name" value="tRNA_anti-codon"/>
    <property type="match status" value="1"/>
</dbReference>
<evidence type="ECO:0000313" key="18">
    <source>
        <dbReference type="Proteomes" id="UP000602647"/>
    </source>
</evidence>
<dbReference type="CDD" id="cd00775">
    <property type="entry name" value="LysRS_core"/>
    <property type="match status" value="1"/>
</dbReference>
<dbReference type="InterPro" id="IPR004495">
    <property type="entry name" value="Met-tRNA-synth_bsu_C"/>
</dbReference>
<feature type="domain" description="TRNA-binding" evidence="16">
    <location>
        <begin position="548"/>
        <end position="653"/>
    </location>
</feature>
<evidence type="ECO:0000256" key="11">
    <source>
        <dbReference type="HAMAP-Rule" id="MF_00252"/>
    </source>
</evidence>
<evidence type="ECO:0000256" key="9">
    <source>
        <dbReference type="ARBA" id="ARBA00023146"/>
    </source>
</evidence>
<dbReference type="Pfam" id="PF01588">
    <property type="entry name" value="tRNA_bind"/>
    <property type="match status" value="1"/>
</dbReference>
<dbReference type="NCBIfam" id="NF001756">
    <property type="entry name" value="PRK00484.1"/>
    <property type="match status" value="1"/>
</dbReference>
<sequence>MSEQKKNQNVNPDTEELTEEGLSEQRRIRREKLKNLQEAGRNPYLIEKWDVNAYSQDIKDRFEEMDGKEVSIAGRMMAKRGMGKASFIDIQDSKGRIQCHVKKDVLGEEEYKWFKTSDIGDLFGIVGKVFQTQRGEITVEVSKMVLLSKSLQVLPNKWHGLKDTDIRYRQRYVDLIMNQDVKDTFIKRAAIIKEIKRVLEEDFGYLEVDTPILTTIAGGANARPFETHHNTLDLDMKLRISNELYLKRLVVGGLDRVYEMGKMFRNEGMDRNHNPEFTSMECYMAYEDMEKTMEVTEQVVSKAALKATGSMVIEYQGKKFDLTPPWRRLRMSDAVKEITGVDFDQIQTDEEARTAAIGQGMDKDEVQEMTRGKILAEMFEEYCEDVPGYLDGPVFVVGHPVEISPLAKRDPEDPRITRRFEAYINGWEIANAFSELNDPIDQYERFKEQQAQLDDGSDDEAHPMDEDFVNALEVGLPPTGGLGIGIDRVIMLITNAPSIRDIILFPTMKPLDSDSKKAKKPAAAAPEKIDFSNVEIEPLFEDMVDFDTFSKSDFRAVKIKECEAVPKSKKLLKFVLDDGTDEDRVILSGIHDYYEPEELVGKTAIAIVNLPPRKMMGIDSCGMLISAVHHEKGEERLHLLMVDDHIPAGAKLY</sequence>
<dbReference type="InterPro" id="IPR002313">
    <property type="entry name" value="Lys-tRNA-ligase_II"/>
</dbReference>
<evidence type="ECO:0000256" key="14">
    <source>
        <dbReference type="SAM" id="MobiDB-lite"/>
    </source>
</evidence>
<keyword evidence="3 11" id="KW-0436">Ligase</keyword>
<feature type="domain" description="Aminoacyl-transfer RNA synthetases class-II family profile" evidence="15">
    <location>
        <begin position="188"/>
        <end position="510"/>
    </location>
</feature>
<evidence type="ECO:0000256" key="10">
    <source>
        <dbReference type="ARBA" id="ARBA00048573"/>
    </source>
</evidence>
<protein>
    <recommendedName>
        <fullName evidence="11">Lysine--tRNA ligase</fullName>
        <ecNumber evidence="11">6.1.1.6</ecNumber>
    </recommendedName>
    <alternativeName>
        <fullName evidence="11">Lysyl-tRNA synthetase</fullName>
        <shortName evidence="11">LysRS</shortName>
    </alternativeName>
</protein>
<dbReference type="GO" id="GO:0006431">
    <property type="term" value="P:methionyl-tRNA aminoacylation"/>
    <property type="evidence" value="ECO:0007669"/>
    <property type="project" value="InterPro"/>
</dbReference>
<gene>
    <name evidence="11 17" type="primary">lysS</name>
    <name evidence="17" type="ORF">H9L42_03855</name>
</gene>
<keyword evidence="7 12" id="KW-0694">RNA-binding</keyword>
<feature type="binding site" evidence="11">
    <location>
        <position position="428"/>
    </location>
    <ligand>
        <name>Mg(2+)</name>
        <dbReference type="ChEBI" id="CHEBI:18420"/>
        <label>2</label>
    </ligand>
</feature>
<dbReference type="PROSITE" id="PS50862">
    <property type="entry name" value="AA_TRNA_LIGASE_II"/>
    <property type="match status" value="1"/>
</dbReference>
<dbReference type="PANTHER" id="PTHR42918:SF15">
    <property type="entry name" value="LYSINE--TRNA LIGASE, CHLOROPLASTIC_MITOCHONDRIAL"/>
    <property type="match status" value="1"/>
</dbReference>
<keyword evidence="11" id="KW-0963">Cytoplasm</keyword>
<comment type="cofactor">
    <cofactor evidence="11 13">
        <name>Mg(2+)</name>
        <dbReference type="ChEBI" id="CHEBI:18420"/>
    </cofactor>
    <text evidence="11 13">Binds 3 Mg(2+) ions per subunit.</text>
</comment>
<dbReference type="SUPFAM" id="SSF50249">
    <property type="entry name" value="Nucleic acid-binding proteins"/>
    <property type="match status" value="2"/>
</dbReference>
<dbReference type="AlphaFoldDB" id="A0A923SR57"/>
<evidence type="ECO:0000256" key="13">
    <source>
        <dbReference type="RuleBase" id="RU000336"/>
    </source>
</evidence>
<comment type="subcellular location">
    <subcellularLocation>
        <location evidence="11">Cytoplasm</location>
    </subcellularLocation>
</comment>
<dbReference type="PANTHER" id="PTHR42918">
    <property type="entry name" value="LYSYL-TRNA SYNTHETASE"/>
    <property type="match status" value="1"/>
</dbReference>